<accession>A0A1V4ID17</accession>
<dbReference type="EMBL" id="MZGT01000085">
    <property type="protein sequence ID" value="OPJ57780.1"/>
    <property type="molecule type" value="Genomic_DNA"/>
</dbReference>
<keyword evidence="2" id="KW-1185">Reference proteome</keyword>
<name>A0A1V4ID17_9CLOT</name>
<dbReference type="Proteomes" id="UP000191056">
    <property type="component" value="Unassembled WGS sequence"/>
</dbReference>
<sequence length="133" mass="15363">MIVYQASKKDFMKHVTNGEISILIDREYKNKIGKSRESEFRAWDNSMLYMFKALSTEDIPDECGVAIEYRIPATSKRVDFILTGLDEEDKENVIIVELKQWDELEEVEEEDGIVATSTLRVLEVPPGVFVKEE</sequence>
<dbReference type="STRING" id="225345.CLCHR_42320"/>
<organism evidence="1 2">
    <name type="scientific">Clostridium chromiireducens</name>
    <dbReference type="NCBI Taxonomy" id="225345"/>
    <lineage>
        <taxon>Bacteria</taxon>
        <taxon>Bacillati</taxon>
        <taxon>Bacillota</taxon>
        <taxon>Clostridia</taxon>
        <taxon>Eubacteriales</taxon>
        <taxon>Clostridiaceae</taxon>
        <taxon>Clostridium</taxon>
    </lineage>
</organism>
<dbReference type="RefSeq" id="WP_242966171.1">
    <property type="nucleotide sequence ID" value="NZ_MZGT01000085.1"/>
</dbReference>
<dbReference type="AlphaFoldDB" id="A0A1V4ID17"/>
<gene>
    <name evidence="1" type="ORF">CLCHR_42320</name>
</gene>
<reference evidence="1 2" key="1">
    <citation type="submission" date="2017-03" db="EMBL/GenBank/DDBJ databases">
        <title>Genome sequence of Clostridium chromiireducens DSM 23318.</title>
        <authorList>
            <person name="Poehlein A."/>
            <person name="Daniel R."/>
        </authorList>
    </citation>
    <scope>NUCLEOTIDE SEQUENCE [LARGE SCALE GENOMIC DNA]</scope>
    <source>
        <strain evidence="1 2">DSM 23318</strain>
    </source>
</reference>
<evidence type="ECO:0000313" key="1">
    <source>
        <dbReference type="EMBL" id="OPJ57780.1"/>
    </source>
</evidence>
<proteinExistence type="predicted"/>
<evidence type="ECO:0000313" key="2">
    <source>
        <dbReference type="Proteomes" id="UP000191056"/>
    </source>
</evidence>
<protein>
    <submittedName>
        <fullName evidence="1">Uncharacterized protein</fullName>
    </submittedName>
</protein>
<comment type="caution">
    <text evidence="1">The sequence shown here is derived from an EMBL/GenBank/DDBJ whole genome shotgun (WGS) entry which is preliminary data.</text>
</comment>